<organism evidence="1 2">
    <name type="scientific">Williamwhitmania taraxaci</name>
    <dbReference type="NCBI Taxonomy" id="1640674"/>
    <lineage>
        <taxon>Bacteria</taxon>
        <taxon>Pseudomonadati</taxon>
        <taxon>Bacteroidota</taxon>
        <taxon>Bacteroidia</taxon>
        <taxon>Bacteroidales</taxon>
        <taxon>Williamwhitmaniaceae</taxon>
        <taxon>Williamwhitmania</taxon>
    </lineage>
</organism>
<evidence type="ECO:0000313" key="2">
    <source>
        <dbReference type="Proteomes" id="UP000199452"/>
    </source>
</evidence>
<accession>A0A1G6MDM7</accession>
<dbReference type="AlphaFoldDB" id="A0A1G6MDM7"/>
<evidence type="ECO:0000313" key="1">
    <source>
        <dbReference type="EMBL" id="SDC53387.1"/>
    </source>
</evidence>
<gene>
    <name evidence="1" type="ORF">SAMN05216323_103542</name>
</gene>
<dbReference type="OrthoDB" id="1132132at2"/>
<reference evidence="1 2" key="1">
    <citation type="submission" date="2016-09" db="EMBL/GenBank/DDBJ databases">
        <authorList>
            <person name="Capua I."/>
            <person name="De Benedictis P."/>
            <person name="Joannis T."/>
            <person name="Lombin L.H."/>
            <person name="Cattoli G."/>
        </authorList>
    </citation>
    <scope>NUCLEOTIDE SEQUENCE [LARGE SCALE GENOMIC DNA]</scope>
    <source>
        <strain evidence="1 2">A7P-90m</strain>
    </source>
</reference>
<dbReference type="RefSeq" id="WP_092438630.1">
    <property type="nucleotide sequence ID" value="NZ_FMYP01000035.1"/>
</dbReference>
<dbReference type="Proteomes" id="UP000199452">
    <property type="component" value="Unassembled WGS sequence"/>
</dbReference>
<keyword evidence="2" id="KW-1185">Reference proteome</keyword>
<name>A0A1G6MDM7_9BACT</name>
<dbReference type="EMBL" id="FMYP01000035">
    <property type="protein sequence ID" value="SDC53387.1"/>
    <property type="molecule type" value="Genomic_DNA"/>
</dbReference>
<proteinExistence type="predicted"/>
<dbReference type="STRING" id="1640674.SAMN05216323_103542"/>
<protein>
    <submittedName>
        <fullName evidence="1">Uncharacterized protein</fullName>
    </submittedName>
</protein>
<sequence>MTCYTLTSDKWEGDITLVFHDNGFLATAELPEVFDLKAAEFFAIHFPMHESVLKFYREHSRAKITLLQADTSFDGFWDTYGKKAGSKELARLYWDGDKKTINRRPITLTDREAIMGMVARYSRRYQGEKKEYQPLATSFLHGRMWEAELESNPRKQEVDLSVLWNKRETKI</sequence>